<feature type="compositionally biased region" description="Basic and acidic residues" evidence="1">
    <location>
        <begin position="149"/>
        <end position="162"/>
    </location>
</feature>
<gene>
    <name evidence="2" type="ordered locus">BMAA1873</name>
</gene>
<feature type="region of interest" description="Disordered" evidence="1">
    <location>
        <begin position="24"/>
        <end position="162"/>
    </location>
</feature>
<dbReference type="KEGG" id="bma:BMAA1873"/>
<keyword evidence="3" id="KW-1185">Reference proteome</keyword>
<feature type="compositionally biased region" description="Basic and acidic residues" evidence="1">
    <location>
        <begin position="108"/>
        <end position="119"/>
    </location>
</feature>
<dbReference type="EMBL" id="CP000011">
    <property type="protein sequence ID" value="AAU45585.1"/>
    <property type="molecule type" value="Genomic_DNA"/>
</dbReference>
<reference evidence="2 3" key="1">
    <citation type="journal article" date="2004" name="Proc. Natl. Acad. Sci. U.S.A.">
        <title>Structural flexibility in the Burkholderia mallei genome.</title>
        <authorList>
            <person name="Nierman W.C."/>
            <person name="DeShazer D."/>
            <person name="Kim H.S."/>
            <person name="Tettelin H."/>
            <person name="Nelson K.E."/>
            <person name="Feldblyum T."/>
            <person name="Ulrich R.L."/>
            <person name="Ronning C.M."/>
            <person name="Brinkac L.M."/>
            <person name="Daugherty S.C."/>
            <person name="Davidsen T.D."/>
            <person name="Deboy R.T."/>
            <person name="Dimitrov G."/>
            <person name="Dodson R.J."/>
            <person name="Durkin A.S."/>
            <person name="Gwinn M.L."/>
            <person name="Haft D.H."/>
            <person name="Khouri H."/>
            <person name="Kolonay J.F."/>
            <person name="Madupu R."/>
            <person name="Mohammoud Y."/>
            <person name="Nelson W.C."/>
            <person name="Radune D."/>
            <person name="Romero C.M."/>
            <person name="Sarria S."/>
            <person name="Selengut J."/>
            <person name="Shamblin C."/>
            <person name="Sullivan S.A."/>
            <person name="White O."/>
            <person name="Yu Y."/>
            <person name="Zafar N."/>
            <person name="Zhou L."/>
            <person name="Fraser C.M."/>
        </authorList>
    </citation>
    <scope>NUCLEOTIDE SEQUENCE [LARGE SCALE GENOMIC DNA]</scope>
    <source>
        <strain evidence="2 3">ATCC 23344</strain>
    </source>
</reference>
<proteinExistence type="predicted"/>
<feature type="compositionally biased region" description="Basic residues" evidence="1">
    <location>
        <begin position="136"/>
        <end position="148"/>
    </location>
</feature>
<evidence type="ECO:0000313" key="2">
    <source>
        <dbReference type="EMBL" id="AAU45585.1"/>
    </source>
</evidence>
<accession>A0A0H2W9N9</accession>
<dbReference type="HOGENOM" id="CLU_1632249_0_0_4"/>
<name>A0A0H2W9N9_BURMA</name>
<dbReference type="AlphaFoldDB" id="A0A0H2W9N9"/>
<evidence type="ECO:0000313" key="3">
    <source>
        <dbReference type="Proteomes" id="UP000006693"/>
    </source>
</evidence>
<protein>
    <submittedName>
        <fullName evidence="2">Uncharacterized protein</fullName>
    </submittedName>
</protein>
<sequence>MRGDRSPHAAASVPLSLRLTAFTLGNRPPRARSLRGADDSPRRTNLHRRSSLDPAQSPNSFRLPARRAHRLATTRAPRSSAKRRPRRIVFTVNAAHSARAATVRPRQQAHETDSRDTNAHHAAQARRRAAAERSARSRHTHRCPRRSRLKSDKYLHPTRAEP</sequence>
<organism evidence="2 3">
    <name type="scientific">Burkholderia mallei (strain ATCC 23344)</name>
    <dbReference type="NCBI Taxonomy" id="243160"/>
    <lineage>
        <taxon>Bacteria</taxon>
        <taxon>Pseudomonadati</taxon>
        <taxon>Pseudomonadota</taxon>
        <taxon>Betaproteobacteria</taxon>
        <taxon>Burkholderiales</taxon>
        <taxon>Burkholderiaceae</taxon>
        <taxon>Burkholderia</taxon>
        <taxon>pseudomallei group</taxon>
    </lineage>
</organism>
<evidence type="ECO:0000256" key="1">
    <source>
        <dbReference type="SAM" id="MobiDB-lite"/>
    </source>
</evidence>
<dbReference type="Proteomes" id="UP000006693">
    <property type="component" value="Chromosome 2"/>
</dbReference>